<dbReference type="PANTHER" id="PTHR21694:SF18">
    <property type="entry name" value="COILED-COIL DOMAIN-CONTAINING PROTEIN 63"/>
    <property type="match status" value="1"/>
</dbReference>
<feature type="coiled-coil region" evidence="1">
    <location>
        <begin position="495"/>
        <end position="578"/>
    </location>
</feature>
<evidence type="ECO:0000256" key="2">
    <source>
        <dbReference type="SAM" id="MobiDB-lite"/>
    </source>
</evidence>
<dbReference type="PANTHER" id="PTHR21694">
    <property type="entry name" value="COILED-COIL DOMAIN-CONTAINING PROTEIN 63"/>
    <property type="match status" value="1"/>
</dbReference>
<proteinExistence type="predicted"/>
<comment type="caution">
    <text evidence="3">The sequence shown here is derived from an EMBL/GenBank/DDBJ whole genome shotgun (WGS) entry which is preliminary data.</text>
</comment>
<accession>A0A8T1U483</accession>
<protein>
    <submittedName>
        <fullName evidence="3">Uncharacterized protein</fullName>
    </submittedName>
</protein>
<evidence type="ECO:0000313" key="4">
    <source>
        <dbReference type="Proteomes" id="UP000688947"/>
    </source>
</evidence>
<organism evidence="3 4">
    <name type="scientific">Phytophthora cactorum</name>
    <dbReference type="NCBI Taxonomy" id="29920"/>
    <lineage>
        <taxon>Eukaryota</taxon>
        <taxon>Sar</taxon>
        <taxon>Stramenopiles</taxon>
        <taxon>Oomycota</taxon>
        <taxon>Peronosporomycetes</taxon>
        <taxon>Peronosporales</taxon>
        <taxon>Peronosporaceae</taxon>
        <taxon>Phytophthora</taxon>
    </lineage>
</organism>
<sequence length="787" mass="87700">MALALRFAEEGEFSSRTCDISSYDAPDVAPSKAFFRVNRPVRHFLGPQTHGPVKIKTLIVALPGAAQQFVQHLATTWSPVGTLGTSDQAIHPCQLQNDMSSAGVILSKTGVKVSEENNTLAVLVGQEVPVAATWIWLNTLMKHVDAEDIVCLDSQLSTIYATDEEDGANLRLLASSSVTDEMKMMTPVRSLEVPQFVTGIPAALLTHGELRKRRVRVFLSLRDASSTPIDVMRSFLPLAASSSSVLGALERPMSFQSSGPSAGAGSLNVLYTFCSLTMDNQAKAAPVRQFSTRFLPNDGIPEYNALLDNHLGKRREFLLGNRHSLELMQQTGVIQRVEAQPDNPNQYVVHIAEKPIHRRKRLPPRSASGPLQLPESQTMPWRQHSATLELRRSNTNASRLNPDGFLDNGNCDDVSAAKKANAATLKGTVEHLLESDAAFMTQIRTMKEQLADLVGKKASVDTEIGRLRRKLRGVNAVRENDVAVAHCSSIMQHRLSKAEEEFMKLVTQQQEVKKDVDRVRRELLSMRKVRQKLQEDIEDVAQANQSYEEKIYASKIVRNQLSEELSELERSAEVELEAQRLNLPPEEAVVVDVAKLMGAVKERRHALVGLNGTGRALTILQPSTATPTNGKASRSPNERRHPKTLVDYCTAFRVLQNSMGFSDLESLEEQFTTTEEQLLSKYKANLALADEVTALEKEISAVNNEKKINRANVRGIAQASEKIERDMQIRIQSVLSSIKCYNELREQRNREHAKLRDIMLRYKEDEEEDESVQEGEDDDNDDEDADI</sequence>
<evidence type="ECO:0000313" key="3">
    <source>
        <dbReference type="EMBL" id="KAG6953235.1"/>
    </source>
</evidence>
<dbReference type="EMBL" id="JAENGZ010000843">
    <property type="protein sequence ID" value="KAG6953235.1"/>
    <property type="molecule type" value="Genomic_DNA"/>
</dbReference>
<evidence type="ECO:0000256" key="1">
    <source>
        <dbReference type="SAM" id="Coils"/>
    </source>
</evidence>
<name>A0A8T1U483_9STRA</name>
<dbReference type="VEuPathDB" id="FungiDB:PC110_g19015"/>
<reference evidence="3" key="1">
    <citation type="submission" date="2021-01" db="EMBL/GenBank/DDBJ databases">
        <title>Phytophthora aleatoria, a newly-described species from Pinus radiata is distinct from Phytophthora cactorum isolates based on comparative genomics.</title>
        <authorList>
            <person name="Mcdougal R."/>
            <person name="Panda P."/>
            <person name="Williams N."/>
            <person name="Studholme D.J."/>
        </authorList>
    </citation>
    <scope>NUCLEOTIDE SEQUENCE</scope>
    <source>
        <strain evidence="3">NZFS 3830</strain>
    </source>
</reference>
<feature type="region of interest" description="Disordered" evidence="2">
    <location>
        <begin position="761"/>
        <end position="787"/>
    </location>
</feature>
<dbReference type="OrthoDB" id="74375at2759"/>
<feature type="compositionally biased region" description="Polar residues" evidence="2">
    <location>
        <begin position="621"/>
        <end position="635"/>
    </location>
</feature>
<dbReference type="AlphaFoldDB" id="A0A8T1U483"/>
<dbReference type="VEuPathDB" id="FungiDB:PC110_g19014"/>
<dbReference type="Proteomes" id="UP000688947">
    <property type="component" value="Unassembled WGS sequence"/>
</dbReference>
<feature type="region of interest" description="Disordered" evidence="2">
    <location>
        <begin position="621"/>
        <end position="641"/>
    </location>
</feature>
<feature type="compositionally biased region" description="Acidic residues" evidence="2">
    <location>
        <begin position="765"/>
        <end position="787"/>
    </location>
</feature>
<dbReference type="InterPro" id="IPR051876">
    <property type="entry name" value="ODA-DC/CCD"/>
</dbReference>
<keyword evidence="1" id="KW-0175">Coiled coil</keyword>
<feature type="region of interest" description="Disordered" evidence="2">
    <location>
        <begin position="361"/>
        <end position="380"/>
    </location>
</feature>
<gene>
    <name evidence="3" type="ORF">JG687_00012509</name>
</gene>